<reference evidence="8 9" key="1">
    <citation type="journal article" date="2013" name="BMC Genomics">
        <title>The miniature genome of a carnivorous plant Genlisea aurea contains a low number of genes and short non-coding sequences.</title>
        <authorList>
            <person name="Leushkin E.V."/>
            <person name="Sutormin R.A."/>
            <person name="Nabieva E.R."/>
            <person name="Penin A.A."/>
            <person name="Kondrashov A.S."/>
            <person name="Logacheva M.D."/>
        </authorList>
    </citation>
    <scope>NUCLEOTIDE SEQUENCE [LARGE SCALE GENOMIC DNA]</scope>
</reference>
<dbReference type="CDD" id="cd15489">
    <property type="entry name" value="PHD_SF"/>
    <property type="match status" value="1"/>
</dbReference>
<feature type="region of interest" description="Disordered" evidence="6">
    <location>
        <begin position="179"/>
        <end position="201"/>
    </location>
</feature>
<evidence type="ECO:0000259" key="7">
    <source>
        <dbReference type="Pfam" id="PF23121"/>
    </source>
</evidence>
<evidence type="ECO:0000256" key="2">
    <source>
        <dbReference type="ARBA" id="ARBA00022771"/>
    </source>
</evidence>
<gene>
    <name evidence="8" type="ORF">M569_03238</name>
</gene>
<dbReference type="GO" id="GO:0008270">
    <property type="term" value="F:zinc ion binding"/>
    <property type="evidence" value="ECO:0007669"/>
    <property type="project" value="UniProtKB-KW"/>
</dbReference>
<dbReference type="OrthoDB" id="1932206at2759"/>
<dbReference type="GO" id="GO:0034244">
    <property type="term" value="P:negative regulation of transcription elongation by RNA polymerase II"/>
    <property type="evidence" value="ECO:0007669"/>
    <property type="project" value="InterPro"/>
</dbReference>
<feature type="compositionally biased region" description="Acidic residues" evidence="6">
    <location>
        <begin position="421"/>
        <end position="432"/>
    </location>
</feature>
<keyword evidence="3" id="KW-0862">Zinc</keyword>
<keyword evidence="9" id="KW-1185">Reference proteome</keyword>
<evidence type="ECO:0000313" key="8">
    <source>
        <dbReference type="EMBL" id="EPS71521.1"/>
    </source>
</evidence>
<evidence type="ECO:0000313" key="9">
    <source>
        <dbReference type="Proteomes" id="UP000015453"/>
    </source>
</evidence>
<keyword evidence="5" id="KW-0804">Transcription</keyword>
<dbReference type="Pfam" id="PF23121">
    <property type="entry name" value="SPOC_AIPP2"/>
    <property type="match status" value="1"/>
</dbReference>
<dbReference type="InterPro" id="IPR011011">
    <property type="entry name" value="Znf_FYVE_PHD"/>
</dbReference>
<proteinExistence type="predicted"/>
<dbReference type="Gene3D" id="3.30.40.10">
    <property type="entry name" value="Zinc/RING finger domain, C3HC4 (zinc finger)"/>
    <property type="match status" value="1"/>
</dbReference>
<feature type="compositionally biased region" description="Polar residues" evidence="6">
    <location>
        <begin position="250"/>
        <end position="262"/>
    </location>
</feature>
<dbReference type="AlphaFoldDB" id="S8D2A2"/>
<name>S8D2A2_9LAMI</name>
<feature type="region of interest" description="Disordered" evidence="6">
    <location>
        <begin position="250"/>
        <end position="287"/>
    </location>
</feature>
<evidence type="ECO:0000256" key="5">
    <source>
        <dbReference type="ARBA" id="ARBA00023163"/>
    </source>
</evidence>
<dbReference type="PANTHER" id="PTHR33304:SF18">
    <property type="entry name" value="CHROMATIN REGULATOR PHD FAMILY-RELATED"/>
    <property type="match status" value="1"/>
</dbReference>
<feature type="region of interest" description="Disordered" evidence="6">
    <location>
        <begin position="419"/>
        <end position="445"/>
    </location>
</feature>
<evidence type="ECO:0000256" key="3">
    <source>
        <dbReference type="ARBA" id="ARBA00022833"/>
    </source>
</evidence>
<keyword evidence="1" id="KW-0479">Metal-binding</keyword>
<feature type="compositionally biased region" description="Basic and acidic residues" evidence="6">
    <location>
        <begin position="118"/>
        <end position="136"/>
    </location>
</feature>
<evidence type="ECO:0000256" key="1">
    <source>
        <dbReference type="ARBA" id="ARBA00022723"/>
    </source>
</evidence>
<dbReference type="PROSITE" id="PS01359">
    <property type="entry name" value="ZF_PHD_1"/>
    <property type="match status" value="1"/>
</dbReference>
<evidence type="ECO:0000256" key="4">
    <source>
        <dbReference type="ARBA" id="ARBA00023015"/>
    </source>
</evidence>
<dbReference type="InterPro" id="IPR019786">
    <property type="entry name" value="Zinc_finger_PHD-type_CS"/>
</dbReference>
<keyword evidence="2" id="KW-0863">Zinc-finger</keyword>
<protein>
    <recommendedName>
        <fullName evidence="7">AIPP2-like SPOC-like domain-containing protein</fullName>
    </recommendedName>
</protein>
<dbReference type="InterPro" id="IPR013083">
    <property type="entry name" value="Znf_RING/FYVE/PHD"/>
</dbReference>
<dbReference type="SUPFAM" id="SSF57903">
    <property type="entry name" value="FYVE/PHD zinc finger"/>
    <property type="match status" value="1"/>
</dbReference>
<feature type="domain" description="AIPP2-like SPOC-like" evidence="7">
    <location>
        <begin position="292"/>
        <end position="388"/>
    </location>
</feature>
<organism evidence="8 9">
    <name type="scientific">Genlisea aurea</name>
    <dbReference type="NCBI Taxonomy" id="192259"/>
    <lineage>
        <taxon>Eukaryota</taxon>
        <taxon>Viridiplantae</taxon>
        <taxon>Streptophyta</taxon>
        <taxon>Embryophyta</taxon>
        <taxon>Tracheophyta</taxon>
        <taxon>Spermatophyta</taxon>
        <taxon>Magnoliopsida</taxon>
        <taxon>eudicotyledons</taxon>
        <taxon>Gunneridae</taxon>
        <taxon>Pentapetalae</taxon>
        <taxon>asterids</taxon>
        <taxon>lamiids</taxon>
        <taxon>Lamiales</taxon>
        <taxon>Lentibulariaceae</taxon>
        <taxon>Genlisea</taxon>
    </lineage>
</organism>
<dbReference type="PANTHER" id="PTHR33304">
    <property type="match status" value="1"/>
</dbReference>
<dbReference type="InterPro" id="IPR049914">
    <property type="entry name" value="PHD1-3/5-6"/>
</dbReference>
<evidence type="ECO:0000256" key="6">
    <source>
        <dbReference type="SAM" id="MobiDB-lite"/>
    </source>
</evidence>
<sequence>MVSEILFTRKVEDEICLQCGDKGFENAFVYCTMCLHYVVHRYCLDVIPKTLDEFVPWVCDFCQDETLTSGLESDHPTTAHEFSRDETKGVVLDLELVDENGFKESVAESSCLDPIDEAGSRSDTGDGSKEALRSDLNDGNEENNLQVVIIKPESCVHDNGFDVESAVVPRDIRNGEAMRSKTNARRQFPGKGADPGCSSKHSQILASPLRGGHKRTHPEFYREQHFGRRRHSWEKRVKWNPASGEYHAATSTESSYSANANPSHVFRKPNDPDLSTAVSKDADPSSPAAPVAIPVWRACQKVHDAVSKFMPVLSVALFPKMDVWPKSFNSREPNGDSIALFFFPSRRSCGAFYDLIHDMLKENLALRSCVLPGAELLIFTSRELPHPYSSELSGGWVRYSSSSSRSHIGFCAMNLQTTAAGEEEEEDEEEIQDNGGFLIGEGDSL</sequence>
<keyword evidence="4" id="KW-0805">Transcription regulation</keyword>
<accession>S8D2A2</accession>
<dbReference type="Proteomes" id="UP000015453">
    <property type="component" value="Unassembled WGS sequence"/>
</dbReference>
<comment type="caution">
    <text evidence="8">The sequence shown here is derived from an EMBL/GenBank/DDBJ whole genome shotgun (WGS) entry which is preliminary data.</text>
</comment>
<dbReference type="EMBL" id="AUSU01001229">
    <property type="protein sequence ID" value="EPS71521.1"/>
    <property type="molecule type" value="Genomic_DNA"/>
</dbReference>
<dbReference type="GO" id="GO:0140566">
    <property type="term" value="F:histone reader activity"/>
    <property type="evidence" value="ECO:0007669"/>
    <property type="project" value="InterPro"/>
</dbReference>
<dbReference type="InterPro" id="IPR056280">
    <property type="entry name" value="AIPP2-like_SPOC"/>
</dbReference>
<feature type="region of interest" description="Disordered" evidence="6">
    <location>
        <begin position="113"/>
        <end position="138"/>
    </location>
</feature>